<name>A0AAN7PG94_MYCAM</name>
<dbReference type="EMBL" id="JAUNZN010000001">
    <property type="protein sequence ID" value="KAK4830125.1"/>
    <property type="molecule type" value="Genomic_DNA"/>
</dbReference>
<comment type="caution">
    <text evidence="1">The sequence shown here is derived from an EMBL/GenBank/DDBJ whole genome shotgun (WGS) entry which is preliminary data.</text>
</comment>
<accession>A0AAN7PG94</accession>
<evidence type="ECO:0000313" key="2">
    <source>
        <dbReference type="Proteomes" id="UP001333110"/>
    </source>
</evidence>
<organism evidence="1 2">
    <name type="scientific">Mycteria americana</name>
    <name type="common">Wood stork</name>
    <dbReference type="NCBI Taxonomy" id="33587"/>
    <lineage>
        <taxon>Eukaryota</taxon>
        <taxon>Metazoa</taxon>
        <taxon>Chordata</taxon>
        <taxon>Craniata</taxon>
        <taxon>Vertebrata</taxon>
        <taxon>Euteleostomi</taxon>
        <taxon>Archelosauria</taxon>
        <taxon>Archosauria</taxon>
        <taxon>Dinosauria</taxon>
        <taxon>Saurischia</taxon>
        <taxon>Theropoda</taxon>
        <taxon>Coelurosauria</taxon>
        <taxon>Aves</taxon>
        <taxon>Neognathae</taxon>
        <taxon>Neoaves</taxon>
        <taxon>Aequornithes</taxon>
        <taxon>Ciconiiformes</taxon>
        <taxon>Ciconiidae</taxon>
        <taxon>Mycteria</taxon>
    </lineage>
</organism>
<dbReference type="AlphaFoldDB" id="A0AAN7PG94"/>
<sequence length="489" mass="55973">MERILKDLPALFCSLVPVGNFPGVLLANSLKSWKFAFPKFRPRLPPILTSPISSLALVTIRSSIASRLCALAAKKGNRILGCIKHSITSQPKDVIILLYSVLVWPHLEYCVQFWAPQFKKDIQVLECIQRKATKLVKGLEGMSYEEWLRTLGLSNLEKRRLRGNLIALCSFLRRGHGEGGADLFSLGSSDRACGNSSKLHQGRFRLDIRKHFFTEREVKHWNRLPREVVNAPSLERPMFQFVPFAPCPVMGNTETSLSLSSLHPPFRYILFNIFIKDIYSGIECTFSKFADDTKLIGAVGSLEGRDAIQRGLESLEEWDHLNLRKFNKTKCKVLHLGLGNPQYQHKLGDEWIESSPAEKDWGIVLNTRLDMKQQCVLAVQKAKSRETPPGLLHQALESSAQDMDLLEQVQRRAAKIIRGVEHLSYEDRLRKLWLLRLEKRRLQGDLIVAFQYIKIYKKDGESLYTWACSDRTRGNGFKLKENRFRLDIS</sequence>
<reference evidence="1 2" key="1">
    <citation type="journal article" date="2023" name="J. Hered.">
        <title>Chromosome-level genome of the wood stork (Mycteria americana) provides insight into avian chromosome evolution.</title>
        <authorList>
            <person name="Flamio R. Jr."/>
            <person name="Ramstad K.M."/>
        </authorList>
    </citation>
    <scope>NUCLEOTIDE SEQUENCE [LARGE SCALE GENOMIC DNA]</scope>
    <source>
        <strain evidence="1">JAX WOST 10</strain>
    </source>
</reference>
<dbReference type="Proteomes" id="UP001333110">
    <property type="component" value="Unassembled WGS sequence"/>
</dbReference>
<proteinExistence type="predicted"/>
<protein>
    <recommendedName>
        <fullName evidence="3">Reverse transcriptase domain-containing protein</fullName>
    </recommendedName>
</protein>
<dbReference type="PANTHER" id="PTHR33332">
    <property type="entry name" value="REVERSE TRANSCRIPTASE DOMAIN-CONTAINING PROTEIN"/>
    <property type="match status" value="1"/>
</dbReference>
<evidence type="ECO:0000313" key="1">
    <source>
        <dbReference type="EMBL" id="KAK4830125.1"/>
    </source>
</evidence>
<gene>
    <name evidence="1" type="ORF">QYF61_008552</name>
</gene>
<keyword evidence="2" id="KW-1185">Reference proteome</keyword>
<evidence type="ECO:0008006" key="3">
    <source>
        <dbReference type="Google" id="ProtNLM"/>
    </source>
</evidence>